<accession>A0A0L0CL11</accession>
<feature type="compositionally biased region" description="Acidic residues" evidence="1">
    <location>
        <begin position="240"/>
        <end position="253"/>
    </location>
</feature>
<dbReference type="PANTHER" id="PTHR22933">
    <property type="entry name" value="FI18007P1-RELATED"/>
    <property type="match status" value="1"/>
</dbReference>
<keyword evidence="4" id="KW-1185">Reference proteome</keyword>
<feature type="compositionally biased region" description="Polar residues" evidence="1">
    <location>
        <begin position="982"/>
        <end position="1001"/>
    </location>
</feature>
<feature type="compositionally biased region" description="Polar residues" evidence="1">
    <location>
        <begin position="380"/>
        <end position="391"/>
    </location>
</feature>
<proteinExistence type="predicted"/>
<feature type="region of interest" description="Disordered" evidence="1">
    <location>
        <begin position="858"/>
        <end position="926"/>
    </location>
</feature>
<dbReference type="InterPro" id="IPR036508">
    <property type="entry name" value="Chitin-bd_dom_sf"/>
</dbReference>
<feature type="region of interest" description="Disordered" evidence="1">
    <location>
        <begin position="208"/>
        <end position="391"/>
    </location>
</feature>
<dbReference type="SMART" id="SM00494">
    <property type="entry name" value="ChtBD2"/>
    <property type="match status" value="1"/>
</dbReference>
<dbReference type="PANTHER" id="PTHR22933:SF42">
    <property type="entry name" value="FI18455P1-RELATED"/>
    <property type="match status" value="1"/>
</dbReference>
<feature type="compositionally biased region" description="Low complexity" evidence="1">
    <location>
        <begin position="631"/>
        <end position="654"/>
    </location>
</feature>
<feature type="compositionally biased region" description="Polar residues" evidence="1">
    <location>
        <begin position="215"/>
        <end position="231"/>
    </location>
</feature>
<dbReference type="SUPFAM" id="SSF57625">
    <property type="entry name" value="Invertebrate chitin-binding proteins"/>
    <property type="match status" value="1"/>
</dbReference>
<feature type="compositionally biased region" description="Polar residues" evidence="1">
    <location>
        <begin position="287"/>
        <end position="298"/>
    </location>
</feature>
<evidence type="ECO:0000256" key="1">
    <source>
        <dbReference type="SAM" id="MobiDB-lite"/>
    </source>
</evidence>
<feature type="compositionally biased region" description="Basic and acidic residues" evidence="1">
    <location>
        <begin position="353"/>
        <end position="378"/>
    </location>
</feature>
<feature type="domain" description="Chitin-binding type-2" evidence="2">
    <location>
        <begin position="111"/>
        <end position="168"/>
    </location>
</feature>
<feature type="region of interest" description="Disordered" evidence="1">
    <location>
        <begin position="616"/>
        <end position="679"/>
    </location>
</feature>
<evidence type="ECO:0000259" key="2">
    <source>
        <dbReference type="PROSITE" id="PS50940"/>
    </source>
</evidence>
<feature type="compositionally biased region" description="Polar residues" evidence="1">
    <location>
        <begin position="655"/>
        <end position="673"/>
    </location>
</feature>
<feature type="compositionally biased region" description="Low complexity" evidence="1">
    <location>
        <begin position="1151"/>
        <end position="1188"/>
    </location>
</feature>
<dbReference type="AlphaFoldDB" id="A0A0L0CL11"/>
<organism evidence="3 4">
    <name type="scientific">Lucilia cuprina</name>
    <name type="common">Green bottle fly</name>
    <name type="synonym">Australian sheep blowfly</name>
    <dbReference type="NCBI Taxonomy" id="7375"/>
    <lineage>
        <taxon>Eukaryota</taxon>
        <taxon>Metazoa</taxon>
        <taxon>Ecdysozoa</taxon>
        <taxon>Arthropoda</taxon>
        <taxon>Hexapoda</taxon>
        <taxon>Insecta</taxon>
        <taxon>Pterygota</taxon>
        <taxon>Neoptera</taxon>
        <taxon>Endopterygota</taxon>
        <taxon>Diptera</taxon>
        <taxon>Brachycera</taxon>
        <taxon>Muscomorpha</taxon>
        <taxon>Oestroidea</taxon>
        <taxon>Calliphoridae</taxon>
        <taxon>Luciliinae</taxon>
        <taxon>Lucilia</taxon>
    </lineage>
</organism>
<dbReference type="InterPro" id="IPR052976">
    <property type="entry name" value="Scoloptoxin-like"/>
</dbReference>
<dbReference type="OrthoDB" id="8194050at2759"/>
<evidence type="ECO:0000313" key="4">
    <source>
        <dbReference type="Proteomes" id="UP000037069"/>
    </source>
</evidence>
<dbReference type="PROSITE" id="PS50940">
    <property type="entry name" value="CHIT_BIND_II"/>
    <property type="match status" value="1"/>
</dbReference>
<feature type="compositionally biased region" description="Basic and acidic residues" evidence="1">
    <location>
        <begin position="916"/>
        <end position="926"/>
    </location>
</feature>
<feature type="region of interest" description="Disordered" evidence="1">
    <location>
        <begin position="1149"/>
        <end position="1188"/>
    </location>
</feature>
<dbReference type="EMBL" id="JRES01000250">
    <property type="protein sequence ID" value="KNC32975.1"/>
    <property type="molecule type" value="Genomic_DNA"/>
</dbReference>
<feature type="region of interest" description="Disordered" evidence="1">
    <location>
        <begin position="973"/>
        <end position="1021"/>
    </location>
</feature>
<dbReference type="GO" id="GO:0008061">
    <property type="term" value="F:chitin binding"/>
    <property type="evidence" value="ECO:0007669"/>
    <property type="project" value="InterPro"/>
</dbReference>
<dbReference type="Pfam" id="PF01607">
    <property type="entry name" value="CBM_14"/>
    <property type="match status" value="1"/>
</dbReference>
<name>A0A0L0CL11_LUCCU</name>
<reference evidence="3 4" key="1">
    <citation type="journal article" date="2015" name="Nat. Commun.">
        <title>Lucilia cuprina genome unlocks parasitic fly biology to underpin future interventions.</title>
        <authorList>
            <person name="Anstead C.A."/>
            <person name="Korhonen P.K."/>
            <person name="Young N.D."/>
            <person name="Hall R.S."/>
            <person name="Jex A.R."/>
            <person name="Murali S.C."/>
            <person name="Hughes D.S."/>
            <person name="Lee S.F."/>
            <person name="Perry T."/>
            <person name="Stroehlein A.J."/>
            <person name="Ansell B.R."/>
            <person name="Breugelmans B."/>
            <person name="Hofmann A."/>
            <person name="Qu J."/>
            <person name="Dugan S."/>
            <person name="Lee S.L."/>
            <person name="Chao H."/>
            <person name="Dinh H."/>
            <person name="Han Y."/>
            <person name="Doddapaneni H.V."/>
            <person name="Worley K.C."/>
            <person name="Muzny D.M."/>
            <person name="Ioannidis P."/>
            <person name="Waterhouse R.M."/>
            <person name="Zdobnov E.M."/>
            <person name="James P.J."/>
            <person name="Bagnall N.H."/>
            <person name="Kotze A.C."/>
            <person name="Gibbs R.A."/>
            <person name="Richards S."/>
            <person name="Batterham P."/>
            <person name="Gasser R.B."/>
        </authorList>
    </citation>
    <scope>NUCLEOTIDE SEQUENCE [LARGE SCALE GENOMIC DNA]</scope>
    <source>
        <strain evidence="3 4">LS</strain>
        <tissue evidence="3">Full body</tissue>
    </source>
</reference>
<feature type="compositionally biased region" description="Basic and acidic residues" evidence="1">
    <location>
        <begin position="317"/>
        <end position="328"/>
    </location>
</feature>
<sequence length="1239" mass="136504">MRIFKSIFKHNMLATRYFKGNLFLSAFVFMVLLNFTLADSRTHIPARILAKQTGATQFEEEQYETHADCSDHKHHLKKRASDEDVDYEVYQGVVGRPGIDFPIYPRIPKTSFSCRSYGNGYFADMETDCQVFHICEEGRKISFLCPNGTIFQQSELTCDWWFKVNCLGSSGFYADSTELLNKQKVQRLKPSIPVQGFNIVGGGLNIKPRAPAKGSSRSRVSSINANNNGSNKSDRRIDSDEAPSVESVDFDDLSAEKQRGASAKPEISNIDNNDNENESQVVAESASFVSNRNRNNYNYDKVKLDNAPKTSGSVKTDSGRRGNGDRGSQRHGYGELNADTTERGRNGHRGQQRYRDEKKSESYDRNEKVKPTKKDRLVVDNSNDKYNNPTATYNSGTYTTARRFESTRTTPFYTPTVPSVSKSKTTEGKTFYVKGATATTPTPHRFNVNNNGAGIFLESTGSSKTTANPVEFEITAPTTLRPIIIGMRHYFDKDFSAEVLPRKSNHKYDFEEFLPTTTPATTGPTYLPKSKSAPKLSLDAAGDSFLFAPISVPQEDISRNVNDMLKTINVLKHNFDDVELIKVNGKNRLGLDIPPSSGPDALISLAQYFATEQHNDNTSKNLNSLEDNASKKTGQKSSSSGNNNRNGSGSENGKTSGNANDIANRNGKPSNTLAPKEKLSDTTATLTTEATPVLAVNSDDIHTSLLSNGTVTKYNNLFGLNSSDNSNVDPSQGLADTNAPKTKDLITPFPQIGTTDETIRALSEKPESRKIAQVFSTALTNYLSDPEKFRESLAAVRPTDPTVDKNSKFVTVTDSTLFNQGTAATYLPTTPTHAPNGADSTTPSSIASVVNTNLITSTFTPDSASTTEDFDSTTFKSSSEQKSSLELSAELEPPTPDSGEGEEFLQREQTQSFVKPRNELVKNKDKSGKVTTIKPWSFIEEDDVLDPLKINDGLMKSKTTTLSPYAYVSKDETTVLPRSRHSSNIEVLSSNSQRSKSQHGNSEVIEPKHSSRLRSETSTSTDPWQDIFDSYDLPKESLPSNTGLQRIANKLFGGLNENEAYHLRNVMAEAEHNRQVLRLLLLLIQTCDDQNGRALERSRKHLINALINMDGKIKDETGHGKTSHHKDKTLTTTEQLPVTTYRKTGSGEEFTTTTLNYPSTTTDLPTTTITGSTTDGSSNSSGESTTTPKFVIKVEDNEKEASSSTLSGIVVDTEGNSDRRALELLKSLYSLASKFTSRR</sequence>
<dbReference type="InterPro" id="IPR002557">
    <property type="entry name" value="Chitin-bd_dom"/>
</dbReference>
<gene>
    <name evidence="3" type="ORF">FF38_07197</name>
</gene>
<feature type="compositionally biased region" description="Basic and acidic residues" evidence="1">
    <location>
        <begin position="1005"/>
        <end position="1015"/>
    </location>
</feature>
<evidence type="ECO:0000313" key="3">
    <source>
        <dbReference type="EMBL" id="KNC32975.1"/>
    </source>
</evidence>
<dbReference type="Gene3D" id="2.170.140.10">
    <property type="entry name" value="Chitin binding domain"/>
    <property type="match status" value="1"/>
</dbReference>
<dbReference type="OMA" id="HTNCNEH"/>
<dbReference type="Proteomes" id="UP000037069">
    <property type="component" value="Unassembled WGS sequence"/>
</dbReference>
<feature type="compositionally biased region" description="Polar residues" evidence="1">
    <location>
        <begin position="858"/>
        <end position="876"/>
    </location>
</feature>
<dbReference type="GO" id="GO:0005576">
    <property type="term" value="C:extracellular region"/>
    <property type="evidence" value="ECO:0007669"/>
    <property type="project" value="InterPro"/>
</dbReference>
<feature type="compositionally biased region" description="Polar residues" evidence="1">
    <location>
        <begin position="616"/>
        <end position="627"/>
    </location>
</feature>
<protein>
    <recommendedName>
        <fullName evidence="2">Chitin-binding type-2 domain-containing protein</fullName>
    </recommendedName>
</protein>
<comment type="caution">
    <text evidence="3">The sequence shown here is derived from an EMBL/GenBank/DDBJ whole genome shotgun (WGS) entry which is preliminary data.</text>
</comment>
<feature type="compositionally biased region" description="Low complexity" evidence="1">
    <location>
        <begin position="877"/>
        <end position="892"/>
    </location>
</feature>